<feature type="chain" id="PRO_5030579909" evidence="7">
    <location>
        <begin position="24"/>
        <end position="486"/>
    </location>
</feature>
<keyword evidence="4" id="KW-0133">Cell shape</keyword>
<keyword evidence="6" id="KW-0961">Cell wall biogenesis/degradation</keyword>
<evidence type="ECO:0000256" key="2">
    <source>
        <dbReference type="ARBA" id="ARBA00005992"/>
    </source>
</evidence>
<dbReference type="InterPro" id="IPR005490">
    <property type="entry name" value="LD_TPept_cat_dom"/>
</dbReference>
<evidence type="ECO:0000313" key="9">
    <source>
        <dbReference type="Proteomes" id="UP000576082"/>
    </source>
</evidence>
<dbReference type="RefSeq" id="WP_169658006.1">
    <property type="nucleotide sequence ID" value="NZ_JABANE010000047.1"/>
</dbReference>
<evidence type="ECO:0000256" key="6">
    <source>
        <dbReference type="ARBA" id="ARBA00023316"/>
    </source>
</evidence>
<dbReference type="GO" id="GO:0009252">
    <property type="term" value="P:peptidoglycan biosynthetic process"/>
    <property type="evidence" value="ECO:0007669"/>
    <property type="project" value="UniProtKB-UniPathway"/>
</dbReference>
<name>A0A7X9RW03_9BACT</name>
<keyword evidence="3" id="KW-0808">Transferase</keyword>
<evidence type="ECO:0000256" key="5">
    <source>
        <dbReference type="ARBA" id="ARBA00022984"/>
    </source>
</evidence>
<comment type="pathway">
    <text evidence="1">Cell wall biogenesis; peptidoglycan biosynthesis.</text>
</comment>
<protein>
    <submittedName>
        <fullName evidence="8">L,D-transpeptidase</fullName>
    </submittedName>
</protein>
<keyword evidence="5" id="KW-0573">Peptidoglycan synthesis</keyword>
<sequence length="486" mass="55432">MITHRNRVILGTLILLFFSCATQQSQKKTDDLTAFSSEDFNWRNLTGKAVYVSSRGSVPASIKEEVYTIPAIQQLEEAKELMPVSLGELTQKFLNQLLEQYPELTEHQKEMLNADSKCGMRVLSKKSDPKYYAFVHQKLQKAFLYLRKTKEIQSGYAFVGNIAKKNVGGQKGYIINMANGELVEIDISSAWKGVGFENDSGQTPLGYFLVYQDYHQKGWQSRTITTDPKHIFYQLHRQAYDGEAMYIYRKNTKIEKAYICSNQFGLIGQNFGSEYVDLAAPQYLKKSPEEVCYIDNSNSGKRQLYIHGSNRVDQLGFALSGGCVRISNINSFIIKEIVAKQGTMPVFLDAVPFHAPKPVKVPGFDDSDLESIYNSQSIVIRKQNLLDSASLLKKLYANVLPELANSLAYRMSKVDKQHANVDIYVTVPFPESAMKYWLTLHQSDEYEDIPLQQHFGFKGEYFKNVNRISSNPFFKAYHSKDCIIWK</sequence>
<evidence type="ECO:0000256" key="4">
    <source>
        <dbReference type="ARBA" id="ARBA00022960"/>
    </source>
</evidence>
<evidence type="ECO:0000256" key="1">
    <source>
        <dbReference type="ARBA" id="ARBA00004752"/>
    </source>
</evidence>
<keyword evidence="9" id="KW-1185">Reference proteome</keyword>
<dbReference type="SUPFAM" id="SSF141523">
    <property type="entry name" value="L,D-transpeptidase catalytic domain-like"/>
    <property type="match status" value="1"/>
</dbReference>
<accession>A0A7X9RW03</accession>
<dbReference type="EMBL" id="JABANE010000047">
    <property type="protein sequence ID" value="NME69750.1"/>
    <property type="molecule type" value="Genomic_DNA"/>
</dbReference>
<dbReference type="GO" id="GO:0008360">
    <property type="term" value="P:regulation of cell shape"/>
    <property type="evidence" value="ECO:0007669"/>
    <property type="project" value="UniProtKB-KW"/>
</dbReference>
<proteinExistence type="inferred from homology"/>
<keyword evidence="7" id="KW-0732">Signal</keyword>
<comment type="similarity">
    <text evidence="2">Belongs to the YkuD family.</text>
</comment>
<feature type="signal peptide" evidence="7">
    <location>
        <begin position="1"/>
        <end position="23"/>
    </location>
</feature>
<dbReference type="UniPathway" id="UPA00219"/>
<dbReference type="GO" id="GO:0071555">
    <property type="term" value="P:cell wall organization"/>
    <property type="evidence" value="ECO:0007669"/>
    <property type="project" value="UniProtKB-KW"/>
</dbReference>
<dbReference type="AlphaFoldDB" id="A0A7X9RW03"/>
<comment type="caution">
    <text evidence="8">The sequence shown here is derived from an EMBL/GenBank/DDBJ whole genome shotgun (WGS) entry which is preliminary data.</text>
</comment>
<dbReference type="GO" id="GO:0016740">
    <property type="term" value="F:transferase activity"/>
    <property type="evidence" value="ECO:0007669"/>
    <property type="project" value="UniProtKB-KW"/>
</dbReference>
<organism evidence="8 9">
    <name type="scientific">Flammeovirga aprica JL-4</name>
    <dbReference type="NCBI Taxonomy" id="694437"/>
    <lineage>
        <taxon>Bacteria</taxon>
        <taxon>Pseudomonadati</taxon>
        <taxon>Bacteroidota</taxon>
        <taxon>Cytophagia</taxon>
        <taxon>Cytophagales</taxon>
        <taxon>Flammeovirgaceae</taxon>
        <taxon>Flammeovirga</taxon>
    </lineage>
</organism>
<dbReference type="PROSITE" id="PS51257">
    <property type="entry name" value="PROKAR_LIPOPROTEIN"/>
    <property type="match status" value="1"/>
</dbReference>
<evidence type="ECO:0000256" key="7">
    <source>
        <dbReference type="SAM" id="SignalP"/>
    </source>
</evidence>
<gene>
    <name evidence="8" type="ORF">HHU12_17370</name>
</gene>
<dbReference type="InterPro" id="IPR038063">
    <property type="entry name" value="Transpep_catalytic_dom"/>
</dbReference>
<evidence type="ECO:0000313" key="8">
    <source>
        <dbReference type="EMBL" id="NME69750.1"/>
    </source>
</evidence>
<dbReference type="GO" id="GO:0004180">
    <property type="term" value="F:carboxypeptidase activity"/>
    <property type="evidence" value="ECO:0007669"/>
    <property type="project" value="UniProtKB-ARBA"/>
</dbReference>
<dbReference type="Proteomes" id="UP000576082">
    <property type="component" value="Unassembled WGS sequence"/>
</dbReference>
<dbReference type="CDD" id="cd16913">
    <property type="entry name" value="YkuD_like"/>
    <property type="match status" value="1"/>
</dbReference>
<evidence type="ECO:0000256" key="3">
    <source>
        <dbReference type="ARBA" id="ARBA00022679"/>
    </source>
</evidence>
<reference evidence="8 9" key="1">
    <citation type="submission" date="2020-04" db="EMBL/GenBank/DDBJ databases">
        <title>Flammeovirga sp. SR4, a novel species isolated from seawater.</title>
        <authorList>
            <person name="Wang X."/>
        </authorList>
    </citation>
    <scope>NUCLEOTIDE SEQUENCE [LARGE SCALE GENOMIC DNA]</scope>
    <source>
        <strain evidence="8 9">ATCC 23126</strain>
    </source>
</reference>